<dbReference type="Pfam" id="PF00545">
    <property type="entry name" value="Ribonuclease"/>
    <property type="match status" value="1"/>
</dbReference>
<accession>A0A5C1E558</accession>
<evidence type="ECO:0000313" key="4">
    <source>
        <dbReference type="EMBL" id="QEL64013.1"/>
    </source>
</evidence>
<reference evidence="4 5" key="1">
    <citation type="submission" date="2017-07" db="EMBL/GenBank/DDBJ databases">
        <title>Complete genome sequence of Oryzomicrobium terrae TPP412.</title>
        <authorList>
            <person name="Chiu L.-W."/>
            <person name="Lo K.-J."/>
            <person name="Tsai Y.-M."/>
            <person name="Lin S.-S."/>
            <person name="Kuo C.-H."/>
            <person name="Liu C.-T."/>
        </authorList>
    </citation>
    <scope>NUCLEOTIDE SEQUENCE [LARGE SCALE GENOMIC DNA]</scope>
    <source>
        <strain evidence="4 5">TPP412</strain>
    </source>
</reference>
<organism evidence="4 5">
    <name type="scientific">Oryzomicrobium terrae</name>
    <dbReference type="NCBI Taxonomy" id="1735038"/>
    <lineage>
        <taxon>Bacteria</taxon>
        <taxon>Pseudomonadati</taxon>
        <taxon>Pseudomonadota</taxon>
        <taxon>Betaproteobacteria</taxon>
        <taxon>Rhodocyclales</taxon>
        <taxon>Rhodocyclaceae</taxon>
        <taxon>Oryzomicrobium</taxon>
    </lineage>
</organism>
<keyword evidence="2" id="KW-0378">Hydrolase</keyword>
<feature type="chain" id="PRO_5022725810" evidence="3">
    <location>
        <begin position="25"/>
        <end position="143"/>
    </location>
</feature>
<dbReference type="KEGG" id="otr:OTERR_05370"/>
<dbReference type="SUPFAM" id="SSF53933">
    <property type="entry name" value="Microbial ribonucleases"/>
    <property type="match status" value="1"/>
</dbReference>
<keyword evidence="5" id="KW-1185">Reference proteome</keyword>
<dbReference type="Gene3D" id="3.10.450.30">
    <property type="entry name" value="Microbial ribonucleases"/>
    <property type="match status" value="1"/>
</dbReference>
<feature type="signal peptide" evidence="3">
    <location>
        <begin position="1"/>
        <end position="24"/>
    </location>
</feature>
<dbReference type="RefSeq" id="WP_082396550.1">
    <property type="nucleotide sequence ID" value="NZ_CP022579.1"/>
</dbReference>
<sequence>MAALFARALKSASAALLTATLLLAGGAPSLADARAPRPAETSFLGDTIAVAELPPEGRRTLAAIQAGGPFPYAKDGAVFGNFEKRLPRQPRGYYREYTVDTPGARNRGARRIIAGEGPRRDVRTSGEYYYSDDHYRSFRLIRH</sequence>
<dbReference type="InterPro" id="IPR016191">
    <property type="entry name" value="Ribonuclease/ribotoxin"/>
</dbReference>
<dbReference type="GO" id="GO:0004521">
    <property type="term" value="F:RNA endonuclease activity"/>
    <property type="evidence" value="ECO:0007669"/>
    <property type="project" value="InterPro"/>
</dbReference>
<protein>
    <submittedName>
        <fullName evidence="4">Ribonuclease T1</fullName>
    </submittedName>
</protein>
<proteinExistence type="predicted"/>
<dbReference type="Proteomes" id="UP000323671">
    <property type="component" value="Chromosome"/>
</dbReference>
<name>A0A5C1E558_9RHOO</name>
<gene>
    <name evidence="4" type="ORF">OTERR_05370</name>
</gene>
<evidence type="ECO:0000256" key="3">
    <source>
        <dbReference type="SAM" id="SignalP"/>
    </source>
</evidence>
<evidence type="ECO:0000256" key="1">
    <source>
        <dbReference type="ARBA" id="ARBA00022722"/>
    </source>
</evidence>
<dbReference type="GO" id="GO:0003723">
    <property type="term" value="F:RNA binding"/>
    <property type="evidence" value="ECO:0007669"/>
    <property type="project" value="InterPro"/>
</dbReference>
<keyword evidence="3" id="KW-0732">Signal</keyword>
<keyword evidence="1" id="KW-0540">Nuclease</keyword>
<evidence type="ECO:0000256" key="2">
    <source>
        <dbReference type="ARBA" id="ARBA00022801"/>
    </source>
</evidence>
<dbReference type="GO" id="GO:0016787">
    <property type="term" value="F:hydrolase activity"/>
    <property type="evidence" value="ECO:0007669"/>
    <property type="project" value="UniProtKB-KW"/>
</dbReference>
<evidence type="ECO:0000313" key="5">
    <source>
        <dbReference type="Proteomes" id="UP000323671"/>
    </source>
</evidence>
<dbReference type="AlphaFoldDB" id="A0A5C1E558"/>
<dbReference type="InterPro" id="IPR000026">
    <property type="entry name" value="N1-like"/>
</dbReference>
<dbReference type="EMBL" id="CP022579">
    <property type="protein sequence ID" value="QEL64013.1"/>
    <property type="molecule type" value="Genomic_DNA"/>
</dbReference>